<dbReference type="InterPro" id="IPR006311">
    <property type="entry name" value="TAT_signal"/>
</dbReference>
<dbReference type="Gene3D" id="1.20.1440.240">
    <property type="match status" value="1"/>
</dbReference>
<dbReference type="EMBL" id="RBZV01000002">
    <property type="protein sequence ID" value="RKP50536.1"/>
    <property type="molecule type" value="Genomic_DNA"/>
</dbReference>
<dbReference type="PANTHER" id="PTHR10742">
    <property type="entry name" value="FLAVIN MONOAMINE OXIDASE"/>
    <property type="match status" value="1"/>
</dbReference>
<dbReference type="GO" id="GO:0009851">
    <property type="term" value="P:auxin biosynthetic process"/>
    <property type="evidence" value="ECO:0007669"/>
    <property type="project" value="UniProtKB-KW"/>
</dbReference>
<comment type="pathway">
    <text evidence="1">Plant hormone metabolism; auxin biosynthesis.</text>
</comment>
<evidence type="ECO:0000256" key="5">
    <source>
        <dbReference type="ARBA" id="ARBA00023070"/>
    </source>
</evidence>
<proteinExistence type="inferred from homology"/>
<gene>
    <name evidence="9" type="ORF">D7S89_05365</name>
</gene>
<dbReference type="OrthoDB" id="337830at2"/>
<comment type="similarity">
    <text evidence="2">Belongs to the tryptophan 2-monooxygenase family.</text>
</comment>
<dbReference type="InterPro" id="IPR050281">
    <property type="entry name" value="Flavin_monoamine_oxidase"/>
</dbReference>
<evidence type="ECO:0000256" key="2">
    <source>
        <dbReference type="ARBA" id="ARBA00005833"/>
    </source>
</evidence>
<name>A0A494XP54_9BURK</name>
<evidence type="ECO:0000256" key="6">
    <source>
        <dbReference type="ARBA" id="ARBA00047321"/>
    </source>
</evidence>
<evidence type="ECO:0000256" key="3">
    <source>
        <dbReference type="ARBA" id="ARBA00012535"/>
    </source>
</evidence>
<reference evidence="9 10" key="1">
    <citation type="submission" date="2018-10" db="EMBL/GenBank/DDBJ databases">
        <title>Paraburkholderia sp. 7MK8-2, isolated from soil.</title>
        <authorList>
            <person name="Gao Z.-H."/>
            <person name="Qiu L.-H."/>
        </authorList>
    </citation>
    <scope>NUCLEOTIDE SEQUENCE [LARGE SCALE GENOMIC DNA]</scope>
    <source>
        <strain evidence="9 10">7MK8-2</strain>
    </source>
</reference>
<evidence type="ECO:0000313" key="10">
    <source>
        <dbReference type="Proteomes" id="UP000280434"/>
    </source>
</evidence>
<keyword evidence="10" id="KW-1185">Reference proteome</keyword>
<evidence type="ECO:0000313" key="9">
    <source>
        <dbReference type="EMBL" id="RKP50536.1"/>
    </source>
</evidence>
<dbReference type="PROSITE" id="PS51318">
    <property type="entry name" value="TAT"/>
    <property type="match status" value="1"/>
</dbReference>
<evidence type="ECO:0000256" key="4">
    <source>
        <dbReference type="ARBA" id="ARBA00017871"/>
    </source>
</evidence>
<dbReference type="Gene3D" id="3.90.660.10">
    <property type="match status" value="1"/>
</dbReference>
<dbReference type="Gene3D" id="3.50.50.60">
    <property type="entry name" value="FAD/NAD(P)-binding domain"/>
    <property type="match status" value="1"/>
</dbReference>
<evidence type="ECO:0000256" key="7">
    <source>
        <dbReference type="SAM" id="MobiDB-lite"/>
    </source>
</evidence>
<dbReference type="AlphaFoldDB" id="A0A494XP54"/>
<accession>A0A494XP54</accession>
<dbReference type="RefSeq" id="WP_121276392.1">
    <property type="nucleotide sequence ID" value="NZ_RBZV01000002.1"/>
</dbReference>
<dbReference type="Pfam" id="PF01593">
    <property type="entry name" value="Amino_oxidase"/>
    <property type="match status" value="1"/>
</dbReference>
<dbReference type="GO" id="GO:0050361">
    <property type="term" value="F:tryptophan 2-monooxygenase activity"/>
    <property type="evidence" value="ECO:0007669"/>
    <property type="project" value="UniProtKB-EC"/>
</dbReference>
<evidence type="ECO:0000256" key="1">
    <source>
        <dbReference type="ARBA" id="ARBA00004814"/>
    </source>
</evidence>
<dbReference type="GO" id="GO:0001716">
    <property type="term" value="F:L-amino-acid oxidase activity"/>
    <property type="evidence" value="ECO:0007669"/>
    <property type="project" value="TreeGrafter"/>
</dbReference>
<keyword evidence="5" id="KW-0073">Auxin biosynthesis</keyword>
<dbReference type="SUPFAM" id="SSF54373">
    <property type="entry name" value="FAD-linked reductases, C-terminal domain"/>
    <property type="match status" value="1"/>
</dbReference>
<protein>
    <recommendedName>
        <fullName evidence="4">Tryptophan 2-monooxygenase</fullName>
        <ecNumber evidence="3">1.13.12.3</ecNumber>
    </recommendedName>
</protein>
<dbReference type="GO" id="GO:0009063">
    <property type="term" value="P:amino acid catabolic process"/>
    <property type="evidence" value="ECO:0007669"/>
    <property type="project" value="TreeGrafter"/>
</dbReference>
<dbReference type="InterPro" id="IPR002937">
    <property type="entry name" value="Amino_oxidase"/>
</dbReference>
<dbReference type="EC" id="1.13.12.3" evidence="3"/>
<dbReference type="SUPFAM" id="SSF51905">
    <property type="entry name" value="FAD/NAD(P)-binding domain"/>
    <property type="match status" value="1"/>
</dbReference>
<sequence>MHTEDRESTPTKSEDRQQPRAHTRRDFLENLGRVAGVGATYAAMTGLGLLSTPAQAADRSPQLPRVTELSNKVGKGKSVAIIGAGITGLTLAYELSRLGFSVTVLEATSRHGGRSRTVRGGDRLQEYGGIQEVRWDKEEHLYANMGPARIPYHHQTVIGYCKEFGVPLEVFVNENRGSLIHESKAFGGTPVENRYFVHSTRGWMSELLAKAVNRQALDDVLSSEDKEKLLVMLKGYGELDSKYQYPGASRAGYRVTPGAGLVAGELNPHASLQDLLSSEYAKSNLSFTEEWNQAATMLQPVGGMDRIVQAFAKRVQQYIRYDSPVTSLRKVGDRARVAYRSKGEERVLDADFAIVTIPFPAFTKVPNDFSAAHQAAMKSCQYTQAVKIAFQADRRFWEEDQHIYGGISWTDQDIGEMMYPSGGLMSRKGIIVGAYIRDDGVGTRYAAMSFPERIEGALRCGEQIHPQYRREVKNGVSVGWPKVPYQDGGWAVWSDAARAEHYPVLTQPDGPLYLAGCQVSYLPGWQEGSVLSAHTVAAALVDRVSARAAA</sequence>
<organism evidence="9 10">
    <name type="scientific">Trinickia fusca</name>
    <dbReference type="NCBI Taxonomy" id="2419777"/>
    <lineage>
        <taxon>Bacteria</taxon>
        <taxon>Pseudomonadati</taxon>
        <taxon>Pseudomonadota</taxon>
        <taxon>Betaproteobacteria</taxon>
        <taxon>Burkholderiales</taxon>
        <taxon>Burkholderiaceae</taxon>
        <taxon>Trinickia</taxon>
    </lineage>
</organism>
<evidence type="ECO:0000259" key="8">
    <source>
        <dbReference type="Pfam" id="PF01593"/>
    </source>
</evidence>
<dbReference type="PANTHER" id="PTHR10742:SF342">
    <property type="entry name" value="AMINE OXIDASE"/>
    <property type="match status" value="1"/>
</dbReference>
<feature type="region of interest" description="Disordered" evidence="7">
    <location>
        <begin position="1"/>
        <end position="23"/>
    </location>
</feature>
<comment type="catalytic activity">
    <reaction evidence="6">
        <text>L-tryptophan + O2 = indole-3-acetamide + CO2 + H2O</text>
        <dbReference type="Rhea" id="RHEA:16165"/>
        <dbReference type="ChEBI" id="CHEBI:15377"/>
        <dbReference type="ChEBI" id="CHEBI:15379"/>
        <dbReference type="ChEBI" id="CHEBI:16031"/>
        <dbReference type="ChEBI" id="CHEBI:16526"/>
        <dbReference type="ChEBI" id="CHEBI:57912"/>
        <dbReference type="EC" id="1.13.12.3"/>
    </reaction>
</comment>
<dbReference type="Proteomes" id="UP000280434">
    <property type="component" value="Unassembled WGS sequence"/>
</dbReference>
<comment type="caution">
    <text evidence="9">The sequence shown here is derived from an EMBL/GenBank/DDBJ whole genome shotgun (WGS) entry which is preliminary data.</text>
</comment>
<dbReference type="InterPro" id="IPR036188">
    <property type="entry name" value="FAD/NAD-bd_sf"/>
</dbReference>
<feature type="domain" description="Amine oxidase" evidence="8">
    <location>
        <begin position="86"/>
        <end position="540"/>
    </location>
</feature>